<evidence type="ECO:0000256" key="2">
    <source>
        <dbReference type="ARBA" id="ARBA00008779"/>
    </source>
</evidence>
<dbReference type="PROSITE" id="PS00523">
    <property type="entry name" value="SULFATASE_1"/>
    <property type="match status" value="1"/>
</dbReference>
<evidence type="ECO:0000256" key="3">
    <source>
        <dbReference type="ARBA" id="ARBA00022729"/>
    </source>
</evidence>
<dbReference type="Gene3D" id="3.40.720.10">
    <property type="entry name" value="Alkaline Phosphatase, subunit A"/>
    <property type="match status" value="1"/>
</dbReference>
<dbReference type="PANTHER" id="PTHR43108:SF16">
    <property type="entry name" value="EXTRACELLULAR SULFATASE SULF-1 HOMOLOG"/>
    <property type="match status" value="1"/>
</dbReference>
<comment type="caution">
    <text evidence="8">The sequence shown here is derived from an EMBL/GenBank/DDBJ whole genome shotgun (WGS) entry which is preliminary data.</text>
</comment>
<evidence type="ECO:0000259" key="7">
    <source>
        <dbReference type="Pfam" id="PF00884"/>
    </source>
</evidence>
<proteinExistence type="inferred from homology"/>
<evidence type="ECO:0000313" key="9">
    <source>
        <dbReference type="Proteomes" id="UP001208570"/>
    </source>
</evidence>
<dbReference type="InterPro" id="IPR000917">
    <property type="entry name" value="Sulfatase_N"/>
</dbReference>
<dbReference type="InterPro" id="IPR024607">
    <property type="entry name" value="Sulfatase_CS"/>
</dbReference>
<feature type="domain" description="Sulfatase N-terminal" evidence="7">
    <location>
        <begin position="71"/>
        <end position="165"/>
    </location>
</feature>
<dbReference type="InterPro" id="IPR017850">
    <property type="entry name" value="Alkaline_phosphatase_core_sf"/>
</dbReference>
<dbReference type="AlphaFoldDB" id="A0AAD9N072"/>
<dbReference type="SUPFAM" id="SSF53649">
    <property type="entry name" value="Alkaline phosphatase-like"/>
    <property type="match status" value="1"/>
</dbReference>
<dbReference type="PANTHER" id="PTHR43108">
    <property type="entry name" value="N-ACETYLGLUCOSAMINE-6-SULFATASE FAMILY MEMBER"/>
    <property type="match status" value="1"/>
</dbReference>
<comment type="similarity">
    <text evidence="2">Belongs to the sulfatase family.</text>
</comment>
<evidence type="ECO:0000256" key="5">
    <source>
        <dbReference type="ARBA" id="ARBA00023180"/>
    </source>
</evidence>
<dbReference type="GO" id="GO:0005539">
    <property type="term" value="F:glycosaminoglycan binding"/>
    <property type="evidence" value="ECO:0007669"/>
    <property type="project" value="TreeGrafter"/>
</dbReference>
<dbReference type="GO" id="GO:0008449">
    <property type="term" value="F:N-acetylglucosamine-6-sulfatase activity"/>
    <property type="evidence" value="ECO:0007669"/>
    <property type="project" value="TreeGrafter"/>
</dbReference>
<evidence type="ECO:0000256" key="1">
    <source>
        <dbReference type="ARBA" id="ARBA00001913"/>
    </source>
</evidence>
<keyword evidence="5" id="KW-0325">Glycoprotein</keyword>
<keyword evidence="9" id="KW-1185">Reference proteome</keyword>
<sequence>MVTSNAASSLAMVIIIIMTILMLTNGQDNPWSQWTHQQETRAYDETRALFGRKRANNPEYIYTDRQKSVKPNIIFVLTDDQDVALGSLDYMPRLMRIIRDAGAHFQNAFVTTPICCPSRSSILTGMYVHNHNVYTNNDNCSSLMWQLNYEQKNFGTYLTNAGYRTGE</sequence>
<name>A0AAD9N072_9ANNE</name>
<keyword evidence="3" id="KW-0732">Signal</keyword>
<dbReference type="EMBL" id="JAODUP010000346">
    <property type="protein sequence ID" value="KAK2151915.1"/>
    <property type="molecule type" value="Genomic_DNA"/>
</dbReference>
<reference evidence="8" key="1">
    <citation type="journal article" date="2023" name="Mol. Biol. Evol.">
        <title>Third-Generation Sequencing Reveals the Adaptive Role of the Epigenome in Three Deep-Sea Polychaetes.</title>
        <authorList>
            <person name="Perez M."/>
            <person name="Aroh O."/>
            <person name="Sun Y."/>
            <person name="Lan Y."/>
            <person name="Juniper S.K."/>
            <person name="Young C.R."/>
            <person name="Angers B."/>
            <person name="Qian P.Y."/>
        </authorList>
    </citation>
    <scope>NUCLEOTIDE SEQUENCE</scope>
    <source>
        <strain evidence="8">P08H-3</strain>
    </source>
</reference>
<protein>
    <recommendedName>
        <fullName evidence="7">Sulfatase N-terminal domain-containing protein</fullName>
    </recommendedName>
</protein>
<keyword evidence="6" id="KW-0812">Transmembrane</keyword>
<evidence type="ECO:0000256" key="4">
    <source>
        <dbReference type="ARBA" id="ARBA00022801"/>
    </source>
</evidence>
<dbReference type="Proteomes" id="UP001208570">
    <property type="component" value="Unassembled WGS sequence"/>
</dbReference>
<feature type="transmembrane region" description="Helical" evidence="6">
    <location>
        <begin position="6"/>
        <end position="24"/>
    </location>
</feature>
<keyword evidence="6" id="KW-0472">Membrane</keyword>
<evidence type="ECO:0000256" key="6">
    <source>
        <dbReference type="SAM" id="Phobius"/>
    </source>
</evidence>
<gene>
    <name evidence="8" type="ORF">LSH36_346g02033</name>
</gene>
<evidence type="ECO:0000313" key="8">
    <source>
        <dbReference type="EMBL" id="KAK2151915.1"/>
    </source>
</evidence>
<keyword evidence="4" id="KW-0378">Hydrolase</keyword>
<organism evidence="8 9">
    <name type="scientific">Paralvinella palmiformis</name>
    <dbReference type="NCBI Taxonomy" id="53620"/>
    <lineage>
        <taxon>Eukaryota</taxon>
        <taxon>Metazoa</taxon>
        <taxon>Spiralia</taxon>
        <taxon>Lophotrochozoa</taxon>
        <taxon>Annelida</taxon>
        <taxon>Polychaeta</taxon>
        <taxon>Sedentaria</taxon>
        <taxon>Canalipalpata</taxon>
        <taxon>Terebellida</taxon>
        <taxon>Terebelliformia</taxon>
        <taxon>Alvinellidae</taxon>
        <taxon>Paralvinella</taxon>
    </lineage>
</organism>
<dbReference type="Pfam" id="PF00884">
    <property type="entry name" value="Sulfatase"/>
    <property type="match status" value="1"/>
</dbReference>
<accession>A0AAD9N072</accession>
<comment type="cofactor">
    <cofactor evidence="1">
        <name>Ca(2+)</name>
        <dbReference type="ChEBI" id="CHEBI:29108"/>
    </cofactor>
</comment>
<keyword evidence="6" id="KW-1133">Transmembrane helix</keyword>